<feature type="compositionally biased region" description="Polar residues" evidence="2">
    <location>
        <begin position="6988"/>
        <end position="6999"/>
    </location>
</feature>
<feature type="region of interest" description="Disordered" evidence="2">
    <location>
        <begin position="6977"/>
        <end position="7041"/>
    </location>
</feature>
<reference evidence="3" key="1">
    <citation type="submission" date="2019-05" db="EMBL/GenBank/DDBJ databases">
        <title>Annotation for the trematode Fasciolopsis buski.</title>
        <authorList>
            <person name="Choi Y.-J."/>
        </authorList>
    </citation>
    <scope>NUCLEOTIDE SEQUENCE</scope>
    <source>
        <strain evidence="3">HT</strain>
        <tissue evidence="3">Whole worm</tissue>
    </source>
</reference>
<keyword evidence="1" id="KW-0175">Coiled coil</keyword>
<organism evidence="3 4">
    <name type="scientific">Fasciolopsis buskii</name>
    <dbReference type="NCBI Taxonomy" id="27845"/>
    <lineage>
        <taxon>Eukaryota</taxon>
        <taxon>Metazoa</taxon>
        <taxon>Spiralia</taxon>
        <taxon>Lophotrochozoa</taxon>
        <taxon>Platyhelminthes</taxon>
        <taxon>Trematoda</taxon>
        <taxon>Digenea</taxon>
        <taxon>Plagiorchiida</taxon>
        <taxon>Echinostomata</taxon>
        <taxon>Echinostomatoidea</taxon>
        <taxon>Fasciolidae</taxon>
        <taxon>Fasciolopsis</taxon>
    </lineage>
</organism>
<feature type="region of interest" description="Disordered" evidence="2">
    <location>
        <begin position="1479"/>
        <end position="1507"/>
    </location>
</feature>
<feature type="region of interest" description="Disordered" evidence="2">
    <location>
        <begin position="1353"/>
        <end position="1377"/>
    </location>
</feature>
<feature type="compositionally biased region" description="Low complexity" evidence="2">
    <location>
        <begin position="7488"/>
        <end position="7502"/>
    </location>
</feature>
<feature type="compositionally biased region" description="Polar residues" evidence="2">
    <location>
        <begin position="6660"/>
        <end position="6681"/>
    </location>
</feature>
<feature type="compositionally biased region" description="Polar residues" evidence="2">
    <location>
        <begin position="7010"/>
        <end position="7041"/>
    </location>
</feature>
<feature type="compositionally biased region" description="Polar residues" evidence="2">
    <location>
        <begin position="7399"/>
        <end position="7432"/>
    </location>
</feature>
<dbReference type="EMBL" id="LUCM01006645">
    <property type="protein sequence ID" value="KAA0190971.1"/>
    <property type="molecule type" value="Genomic_DNA"/>
</dbReference>
<dbReference type="PANTHER" id="PTHR23159:SF60">
    <property type="entry name" value="SPINDLE ASSEMBLY ABNORMAL PROTEIN 4"/>
    <property type="match status" value="1"/>
</dbReference>
<evidence type="ECO:0000313" key="4">
    <source>
        <dbReference type="Proteomes" id="UP000728185"/>
    </source>
</evidence>
<feature type="coiled-coil region" evidence="1">
    <location>
        <begin position="4579"/>
        <end position="4613"/>
    </location>
</feature>
<feature type="coiled-coil region" evidence="1">
    <location>
        <begin position="6929"/>
        <end position="6956"/>
    </location>
</feature>
<feature type="compositionally biased region" description="Basic and acidic residues" evidence="2">
    <location>
        <begin position="1108"/>
        <end position="1143"/>
    </location>
</feature>
<protein>
    <submittedName>
        <fullName evidence="3">Uncharacterized protein</fullName>
    </submittedName>
</protein>
<dbReference type="Proteomes" id="UP000728185">
    <property type="component" value="Unassembled WGS sequence"/>
</dbReference>
<feature type="coiled-coil region" evidence="1">
    <location>
        <begin position="3054"/>
        <end position="3091"/>
    </location>
</feature>
<comment type="caution">
    <text evidence="3">The sequence shown here is derived from an EMBL/GenBank/DDBJ whole genome shotgun (WGS) entry which is preliminary data.</text>
</comment>
<proteinExistence type="predicted"/>
<feature type="region of interest" description="Disordered" evidence="2">
    <location>
        <begin position="1863"/>
        <end position="1890"/>
    </location>
</feature>
<feature type="compositionally biased region" description="Polar residues" evidence="2">
    <location>
        <begin position="7127"/>
        <end position="7137"/>
    </location>
</feature>
<feature type="region of interest" description="Disordered" evidence="2">
    <location>
        <begin position="6841"/>
        <end position="6863"/>
    </location>
</feature>
<feature type="region of interest" description="Disordered" evidence="2">
    <location>
        <begin position="5111"/>
        <end position="5143"/>
    </location>
</feature>
<feature type="coiled-coil region" evidence="1">
    <location>
        <begin position="3267"/>
        <end position="3301"/>
    </location>
</feature>
<gene>
    <name evidence="3" type="ORF">FBUS_03685</name>
</gene>
<dbReference type="PANTHER" id="PTHR23159">
    <property type="entry name" value="CENTROSOMAL PROTEIN 2"/>
    <property type="match status" value="1"/>
</dbReference>
<feature type="region of interest" description="Disordered" evidence="2">
    <location>
        <begin position="7484"/>
        <end position="7510"/>
    </location>
</feature>
<feature type="region of interest" description="Disordered" evidence="2">
    <location>
        <begin position="6649"/>
        <end position="6690"/>
    </location>
</feature>
<feature type="region of interest" description="Disordered" evidence="2">
    <location>
        <begin position="7399"/>
        <end position="7439"/>
    </location>
</feature>
<accession>A0A8E0RR30</accession>
<feature type="compositionally biased region" description="Basic and acidic residues" evidence="2">
    <location>
        <begin position="7145"/>
        <end position="7156"/>
    </location>
</feature>
<feature type="region of interest" description="Disordered" evidence="2">
    <location>
        <begin position="1107"/>
        <end position="1159"/>
    </location>
</feature>
<feature type="coiled-coil region" evidence="1">
    <location>
        <begin position="382"/>
        <end position="446"/>
    </location>
</feature>
<feature type="compositionally biased region" description="Basic and acidic residues" evidence="2">
    <location>
        <begin position="5111"/>
        <end position="5121"/>
    </location>
</feature>
<feature type="compositionally biased region" description="Acidic residues" evidence="2">
    <location>
        <begin position="1144"/>
        <end position="1153"/>
    </location>
</feature>
<keyword evidence="4" id="KW-1185">Reference proteome</keyword>
<feature type="region of interest" description="Disordered" evidence="2">
    <location>
        <begin position="742"/>
        <end position="772"/>
    </location>
</feature>
<feature type="compositionally biased region" description="Basic residues" evidence="2">
    <location>
        <begin position="6650"/>
        <end position="6659"/>
    </location>
</feature>
<dbReference type="Gene3D" id="1.20.58.60">
    <property type="match status" value="6"/>
</dbReference>
<evidence type="ECO:0000256" key="1">
    <source>
        <dbReference type="SAM" id="Coils"/>
    </source>
</evidence>
<feature type="coiled-coil region" evidence="1">
    <location>
        <begin position="4935"/>
        <end position="4962"/>
    </location>
</feature>
<feature type="region of interest" description="Disordered" evidence="2">
    <location>
        <begin position="991"/>
        <end position="1016"/>
    </location>
</feature>
<feature type="region of interest" description="Disordered" evidence="2">
    <location>
        <begin position="7122"/>
        <end position="7157"/>
    </location>
</feature>
<name>A0A8E0RR30_9TREM</name>
<evidence type="ECO:0000313" key="3">
    <source>
        <dbReference type="EMBL" id="KAA0190971.1"/>
    </source>
</evidence>
<evidence type="ECO:0000256" key="2">
    <source>
        <dbReference type="SAM" id="MobiDB-lite"/>
    </source>
</evidence>
<feature type="compositionally biased region" description="Basic and acidic residues" evidence="2">
    <location>
        <begin position="1868"/>
        <end position="1878"/>
    </location>
</feature>
<dbReference type="OrthoDB" id="18853at2759"/>
<sequence length="7531" mass="849983">MRELGEQMSVLDAEAPNRLTLRTDRLQKDFNRLTDHMDQLAVKLRSLPTQWADFDEKLYSLVDWTREVEQLVRHLQANPDDAKTSDEVSAMELAARYRAMLSRFEELTGVTSEQGALAELLNAKLADLSLQGGLSATELATKRAALAAAIGSLRDLRSEVDLVMGRAPLIADSLEFRANAVTEKRKAMTVRAAVEQAVQEDFEAFPTDLDAIRTLLAEREAMVARLAEERDASLAAMLQRSLGVKSSEMIDWIEPSENELRATWAEVDKYAELGLTSLRQTAEALEAFEQHKQRLTDLLMGTKHLVTGSASAAAAAALAVAFGSEMDEADVDATCSTLGIDEATKAWANASLAAGIMGTIAASVEEATRAGQESVRVQAEIAKAQLNALQAAESDLAALKQAAETMKSRASPQRIAEIDATIERLEAELQKAREDLTQRLTRLRAAEGKWEVFYTISTEFDKFLDGVEAKLSDVTAVQPASTGNLPPGEVGACESVAKAALAELTAWSDSAGSELKDIESALQRLSNLDSMFTSLTSLNTIDEFHGDPKHLSREVARAQSKLIGLHQRQSALVVAFRVHMESLDNLGQQLRRYLELVPEFDNEVAELEKQSDSFARAPFPESLSDLEARREAHIKRQMEHETKFVKIRKELCSLALRLNMWPSLKVRLLLLNLLSAECKYLQESSEKLLNRWENANHWLLKERQYLDELHALWKAWNRETNELNAKLTNIDVELERDVRDFATSGKSDPDQTGMEAVVTQPGEDSSGTSPMIDLENRTTRMRLGQERIQSSEALLKSLTGLSEKLLAQLDKQSEICCSPVDSVDGSTNRRSRGTDSARHKLINLFTSPHAVATRYRELQERTRRLKSRWEKLNDDLDSQLDARDRLLREMDKLAQWLSVAEKRLTKLTRVWVAARPPVNVVTAEMPSLGSALKSTNAERKAQVDPNSTGVDLNEALNQLYGIYSEAKGPRLAALKEIAFQTEGEEVDLNCLSSRSSSRPGSNVPDRPTSGRLRSQRSVSFEMSGRLGSFDSADEMNRALRDRLKRLVGRLKRLVSKISNRWAACQSATDYERFRYSWREQIRSFDIRIKAFINTADSVDLVTAKRLREKSPRQKDVSEADKADTNEPGKSADTKLLGTERPDDPESLLEEEQPTESGRQFRDEYFRIRDDVRDLKEVINSWRAQVKILEIEGLDIQYEEGVSDTSLEPKELDTASVSAGLMFVTSVEDNWSFGKTRAASSATLQIEPFSFFVDRARLNAECDKLQGRLKATLIHVHAVCDNWQQLEDARSRLTSQLHTLESHSRQFCDSLSDAANPETGGRGVSTRLNRLGRQLIDWKTDLLTCKSLPPIQPIPLSATGKPTVEASEGDSAEPASGTNTEAGVVIQRLNELRRLAERLITAAPARTTNVDSLLSQTVQTVVSSANHLGHLGYRCQTLSRILTQREKALDQVSFFIENMEQNAGLGSSREQLKILTEMASSVKAKPSDESTQDAHQASETNVSKEDTPMDITAALDAFEHADISRLVGVDTEIEARERLSAVREAEIQMANEQHELLSKLQQVCIASADAFREFQLETRRDQIVNGETSSSTIDAQRDQVLDRWQRLQRRLCAAGQQLEIRCSALSYVEDGLKELTAWIDPMEIKMEQCSGQLAISAALPPPVARVPSLAGLKELTTVFDWGTSDPDSENPQTILDQYSTEIVYYENLLTSLLSRIQTDLAGRENVLSTVGSFESRMDRLRKVAQRVVKQWQEEGTRCEQLYANVERLRVMVDACMTELNLCCTRLSIDSVEPCDQETGVHSEVPLLNTHLAQSNLRLHRLGEIQAIRFHLTVLHDKALGLHSWAQQLTSGPSRYHHRLARVAAPPSDTMKEEKEKQNDEYGNEAAPETMGRSEWTAGTGAVLLESDIVTLEHRLTGMASRAQKAAEILHRHVNREFLNGVCLWNAWHEGVDQSYSQLLSVPTNADRSISRLAAFLNQCSGERLNEFLATRVEQVKELKAKLPEGEALVNQVKQLGFNMIRAQYLDVEPEVTPLYPQSELIAPTEQPETIELGQTPEFLGQQLPTADGLLGAVENKLAQIDIPAVEPNDAAILNSLQAEVDILSSPVSNALLHPDTAVKLIGSIQATLRTMTANLIRFESRLSGVESQSRSLCDMEHTLLTDVDKLETDLSRTLRWKEYPTPTICKAVLEAVQALISRLADCRTIHRQSGEKFLQTATLTATAFAKSLDGDEPSSHSESTSTEFDWNQANNDQIGSFIQQSLQHGLVYSEVEVVLKRLTGQLNEAFFQIGELCRLLELEEESKTEAFQWIQTASEKLETLCNQFSSQVPSKMEAETRLEKLQVLFNEGEFGRHKVQVAHEAIDAVIRLLSSTYFLSLGSISISSERDSEWNTCQDQPLPSTELNDSVVTNQTHVITECRDAMRQTSREMRARFDAYWVELLDSVKKAEITVARWTSFSECLIRFEKWLDGVECDWSIKEDEEVYRKELVASLSAVKALVTLYRQRLREIHNHETLLETVLDRNQAVHDSYPVDQVKKDDQNHDENLTTLPATQCDKELRERYQKALHIIQSRLELHEHRLELYELFDGAVASIKQNLMVHSDRLHQLTYQATTFRDRLFWEYDPNVKQYHFISETTSSPAVETSDLPKRSDQFLTQLNNELSAFSDDVDKWNTSSQTQLAKRIDDLRSECLEPESLCRIAQDLSDSIREKLKEPIEQLQRRLNSLYQVCAALSDPFRSVHAYLDACRTELDACSLCAKWPVSIADGQESFSSRSHETKLPATKSEKEYRLTRAQELLDKLNGTKCTKLFEAIDTVRDEFVNAVSQLDVYTLSTHRVEQPLDACIGQLRSTHSQLKTLTHSAVQYWKSSLDEHLQLESMVAAGADELERIENALTHKILDLKAIIPYPSVTDELQSSTTEVPFDLCWSNGDIIYTRILTWLSDDISTQLDHFQTATCHNLTRQLRIVSNSTNADGMAVISLEVSRLHSRADKCSTQRCEYQTRLEEALSKHLQVQEEREKIRNWLDDVQQKFDRWVTRPPQPFSVMSDVDNADAYLATWNVRRTEHEHRLEQLKRLKQELDSRRKQSTALKDRQIASIFALQMELRDRFAADYLDGQNKQSSTSGVADLNGSRDLLSAQCQKSIDAETRLIGTATDFGQMFSAAVTDLGVASDQVHLVLNDLPLVDTGNKPSPVCWSKINLENKLTQIRIQIRQNSLMPCQKTVDRIQEKLQSLVRNSEQDSLMDDEIQMAENFIGSVRRKLVELSTRVERREQQLEEVHDHLSQLQSQLDKQESEVGKIENVPHLTGSQLPVSMAEQRDYVASFEMLLRTVKECETGLDHLRHRLSEPLSNLVGPESGESRDERVTTPFYWPADPELLSRFSTIQFRLNTVAEKVALGLSRWNRAVRQHDELLRASEQFDELYLCMQHELVQCYRRYRFSFDPTRLILPSSSALASLISVLTDQIQSKLGMLIHRADQLDLMYDLVYPDIDADKSIEIKQNIANRRDGVMQWTERHDRLIIMLSRMKDRVNGISTSVEQLTDRLSECETHAQEVTKSAHLTDLIAVRRQLPVWHSLKDRVIRLREQLTDDFDSLRQLIRTDSNEWENIDLDNLKSTELERPIPTILEDSIDLSALYEEARNRTELLVELTETVTSALEQIQTPWAKLDRQMADVRSWLDAISQKVEVVSGDHPSNEMPSVNETEDQNSNVLNRYTVQTHLFLLKEVTEDLSRGASRLDSCEQLLLELESVTDLTPAMTKLFATVNPDPDCSDPGKEAQVRFDQLRIEQNELRKCWISLDAQQRAEVEELQSQLEVIRATENRREIWVDRLRQLEHALTVGPQITVDLDEIELDCNVAYNSIDSNDKLEMNCEKFATILVQAIFTQEKLTNTCEEFLNDRRSEMDELRSQAVCSTTDTNFLSSLDEDTLNRVEALLIKMQDWCNWNVKSLTILQSVNKAWSEWKQWLTVSGAMELIAHNGPCGLVQCALESVSHTREISTHISKLSELATKLNQLSQQAQSEGHAVLETLVKTTAELQMEVDKQNRWTGPDWNKANATKLSRTPLSVGLLASQLIVRGAHSQWSSGFDDVGLAEQRVRTRMASLESFMSDREQLVARLDQIEKDLNLLEPRFALPKDIVQVTGIWAGGAVEQSCFEQKMPHWPCSIESVVSASLDGQLKLLVEVRQLKKDIQLVGERLFCLERAVHTLGIDPTTNVQLPAKTSTTAPPAVMAPLTDRHPGLVKRVNHMVQRIELAIQSHHQLTESWHTMTEWIGQLKQSLENYAVLSGDRHMLQARLELIKDLNSTASEGSERWREVQHCVEQILQHGLILPSARANITESPDNDSLDLSQVRAAILFRSFEVYSRWMDVQNRIQTAMDELGAGIEAWQLFEHNRDRCIASMNRLENWLKSQTHSAIHSKEDITERIKLIKTISVSLTQPSDDSAEHDTRSESTHEYQTFLPEQLAIETRQLASQLHLTLRRLPNVTSDVPPGLGELDEANQVQVMDALALSTSRVNEIYARIAGLQKTLSELSSVWQNRLNEFSMWDNSVHAIEDNLLLIGHRVEKIRSQITARLSESDSELTEATLEDALIQLNELDEEHDRLRTDLSDLQNKLHSLLPWLTERGRRALTERLDQSQQNWTHQMHSIERCRTELVQRQNTWSTLWSQLESLMKWVNTQKVGLLQLQHAIPLSFQRGSSPTTDEVSQSPGLFLVLQLNAHAVEVQTFCEKVRQFVRIVNAKYPHVEQLTRDIQALNETVLVSNLDATVASVLDQTTEQFQQIQQNIVSMYKESCELNELCTDFAHTYGDIWKELSQLQSQFSRGLILTGTETPDIGSVGPEIGTEHADSPGLDSVALEQWLNQLGTKDQLDDLIAQGSLKLTNIRSVSETENTLAGRISHLSTKAKILDTFKFDSFLSPSSEDSRMEANRAVQFLQMQLTRLVEACRKRLERLNTEKNNLAEVNQLFTHTDENLEQIEDSLSGVQLMLNPTEQIEGVDPKDHWSLINAWLKFRDEREVRLKRIDPQLAQLKPTVGKLQKITSHLSEGTDRVYFYLNQHMIRAKSKHDSLLARSRQLQKQLNEESRAWEHFVACLHQAEDWIMSNETAVDRICSEDDISQRESAEEDEEEEKGTTGPPHVKHNSVNENYEEIAQRLDKLEQIENSLGNEGRTVRDNLEQAVQNVMLKRTTKSVTKGPESDRSSSTSDMFPVKLAVESFYSRWDQHTARLQRIRSELGQQLLSQSQLDTAFDRSSRWLQGLIVQLDATEQDTNTSFSNLVSSVLTPLGELDHTLAYLSTWISPKSHMWNTLNAEIEHFSQTEIPQLEQIVQQHTKAEHLARTRLGRILAGSTSTRNTTNGLSGPERLTEFIKQVNDFKQCVEKQSISWNRLTSQCEKFARDRASLVTWLNSEKQKVQAIIISMERCTRPSVVDIQRRHQLSTCSEQMQNKLSQVELLTETAREKSSRRLEELQLITVSLLQSALGSSGSALLMEKFSSQQLLDTVQKQVQHTVECMTDLISQTRMWITRWSELAASMDELSQWLTNQEGNLADSIASEIRSEIYASTVNLTRLDDVSCLVKRVHDQVQFGQQFRVELVSRQSGIEALLVEARNLVTNSAFPPKQAATVEQQETRFPLITSLAVTQATQLMQRYQTLLSLIDRRIQLNYTASRTVEQLYAACETYKTWADEMDTQLKLTNKQLGPQSINVEPDASCKTSESNDDLGSSMPVLDLDAIRKSAITLSNRLESGASLVQLCRDWADRFVSELGLQRGQRQAEHETLQNFRGIQVPTGSPTGIASTSQPKVRLFAISEYEMLADGVRSIQERVDKLHKKASCHNLAQMQLLSWLSNAASQLDVIVQHASPGSIALTVAQQFTEFDKSLDLIEQQTTEAVDKLTQMASDCLSREHQINRLEDVGDPGGRTDLVNIKERFTQLVSHVHHSRGDLCMRIHKLHAFQVALAGFSAWLLEVENRMNGLTGQEVVLVSSESNEKMRVTINPIASADQIVNNCGRISCSDVTHVADVEHRLSILQNLGETINGRGQLLAKRTSDSGAQLITNLRAAEENVELDQSISTTDSCIQLSSLIHNHIEVLQNRMDMVKRIQVEVTSRLTELLSLWNECLDHVDQLTDWVQEMQTVIRQLLHRQTTNTKTRRQIVADFEAFYQQCLDKRSDFELCLRRAEHMNNAAPNCQLLDKAAQLIDRYENSLSMAMDVMNQLRESAELHAQYDQTVERTSEWLTQMTDRLNACLCPNEAISRAEMERRLAAGRVLSELLTREIKVYLDPLVLLSDRIAQSGDNTITTLVFDKLEGFRQTVRELQQQLIGAGNALETRLNQCTKWTHAKTDVNVVLEGLSQEIVQVIRSESTTTTPSGGVSTMSSSRLMATKQAYIDSLKAVKHRLEDVIPKLEQLKRVAKTLAETQAQQTATKEVDELTSRHSKMLHEVEIRIGKNEHVWKKLYDFHTKLNSAEGWILSLSLKLMAIHITEPDGPQGVIRLGRAHAVLNQQFEAFRTKTIVDLKEMANNCYAELRSSSEFDQTTQWASSSDVILIGTTAAEQVAHCVRDVQFGSSSIDSGDTTSRSNPVLDEIAQLEANCVNVNDTSEQIKTRLLDQQERWAHFVAVLGRVAEYLREELPSWWQYRPQRVWNTKQSRVRSARSKRTSYTSSDESGCESLHSSIQQRPAPSLSHPRDISTQITEAEAANAQVMLLSQELSAAIHRCSPPVRNSQKPVLSGQMIQMAEQVDPATVLAEIFSELPNLDSQENIDRSLPLSRWTETQRMLTGSELHRKANELSGSLQRASERFKQYVRDLNDLKIRWDQQFVCESEFDSWLNMKEIEVQNAINQPTHRRRRHSSSQRNANEHSLGTYERLIRAMDTARLETIQNELRAKESVLDKLRLQRLDLGGGGSDPNLTSRNKDMDLLGTIDSRLKALLIRVDEALDARRELINQAMEATRLTDNLHADLHQIVRRSTGLDFTECTTPRAGKSNLKSQSSYSQKRFGTPVERIKTSKSPVFRSSSTRLTEQQDPSGSQIQSPYASNVNIPTCVSPPISTRPRLSQMSTAQSVPNLYTTVTRAMESYLPDTLDWLWYSPNTILGDIDGMGSIAEPSPDVPTIRTDFEGEDLDSSGKQIRPQTPSVRPGTAFAKDEPVALDKSRSSSRNSLVFGRPWRAFRMTERLPKRSTAFGDSNLSASVMVLPTTAESGSVFDQVSSHLSTERLTTQEFHSDSPYQTHTPLNYAASHAELSTTIGHPDTSTFPLLLRRSISPVPSRLRRPPVCHKDVYSSSNFSQPVLSQSRHTSGFGLSSSSTTQPLDSVIGPLGSSLSVSSTVPIPNRPLVRYSQFLSRSTTPRFEPSFESWGSGLSTSRTPHSSSAIWSDFRGLRKITSVALSDIDTGLHTSRSQLVGPSSSDSSLLRTTKPITSQQPATSQLSRPPWTASMQPADVSIETTRNETPGRSELLGTDIPASRIQAPVVECYTSVPDNVSRTTSTSTSTNNSTATTYHVPRLTRTPAQMALERYRNRKQTPTGNP</sequence>